<evidence type="ECO:0000256" key="3">
    <source>
        <dbReference type="ARBA" id="ARBA00023163"/>
    </source>
</evidence>
<dbReference type="InterPro" id="IPR000837">
    <property type="entry name" value="AP-1"/>
</dbReference>
<feature type="region of interest" description="Disordered" evidence="4">
    <location>
        <begin position="1"/>
        <end position="36"/>
    </location>
</feature>
<dbReference type="SMART" id="SM00338">
    <property type="entry name" value="BRLZ"/>
    <property type="match status" value="1"/>
</dbReference>
<dbReference type="SUPFAM" id="SSF57959">
    <property type="entry name" value="Leucine zipper domain"/>
    <property type="match status" value="1"/>
</dbReference>
<dbReference type="InterPro" id="IPR004827">
    <property type="entry name" value="bZIP"/>
</dbReference>
<feature type="compositionally biased region" description="Polar residues" evidence="4">
    <location>
        <begin position="1"/>
        <end position="17"/>
    </location>
</feature>
<evidence type="ECO:0000313" key="7">
    <source>
        <dbReference type="Proteomes" id="UP000187455"/>
    </source>
</evidence>
<keyword evidence="2" id="KW-0238">DNA-binding</keyword>
<dbReference type="InterPro" id="IPR046347">
    <property type="entry name" value="bZIP_sf"/>
</dbReference>
<feature type="compositionally biased region" description="Low complexity" evidence="4">
    <location>
        <begin position="125"/>
        <end position="137"/>
    </location>
</feature>
<dbReference type="PROSITE" id="PS00036">
    <property type="entry name" value="BZIP_BASIC"/>
    <property type="match status" value="1"/>
</dbReference>
<proteinExistence type="predicted"/>
<protein>
    <recommendedName>
        <fullName evidence="5">BZIP domain-containing protein</fullName>
    </recommendedName>
</protein>
<organism evidence="6 7">
    <name type="scientific">Smittium mucronatum</name>
    <dbReference type="NCBI Taxonomy" id="133383"/>
    <lineage>
        <taxon>Eukaryota</taxon>
        <taxon>Fungi</taxon>
        <taxon>Fungi incertae sedis</taxon>
        <taxon>Zoopagomycota</taxon>
        <taxon>Kickxellomycotina</taxon>
        <taxon>Harpellomycetes</taxon>
        <taxon>Harpellales</taxon>
        <taxon>Legeriomycetaceae</taxon>
        <taxon>Smittium</taxon>
    </lineage>
</organism>
<evidence type="ECO:0000256" key="4">
    <source>
        <dbReference type="SAM" id="MobiDB-lite"/>
    </source>
</evidence>
<dbReference type="OrthoDB" id="5622688at2759"/>
<feature type="region of interest" description="Disordered" evidence="4">
    <location>
        <begin position="358"/>
        <end position="418"/>
    </location>
</feature>
<feature type="compositionally biased region" description="Polar residues" evidence="4">
    <location>
        <begin position="358"/>
        <end position="369"/>
    </location>
</feature>
<evidence type="ECO:0000259" key="5">
    <source>
        <dbReference type="PROSITE" id="PS50217"/>
    </source>
</evidence>
<dbReference type="GO" id="GO:0000981">
    <property type="term" value="F:DNA-binding transcription factor activity, RNA polymerase II-specific"/>
    <property type="evidence" value="ECO:0007669"/>
    <property type="project" value="TreeGrafter"/>
</dbReference>
<dbReference type="Gene3D" id="1.20.5.170">
    <property type="match status" value="1"/>
</dbReference>
<reference evidence="6 7" key="1">
    <citation type="journal article" date="2016" name="Mol. Biol. Evol.">
        <title>Genome-Wide Survey of Gut Fungi (Harpellales) Reveals the First Horizontally Transferred Ubiquitin Gene from a Mosquito Host.</title>
        <authorList>
            <person name="Wang Y."/>
            <person name="White M.M."/>
            <person name="Kvist S."/>
            <person name="Moncalvo J.M."/>
        </authorList>
    </citation>
    <scope>NUCLEOTIDE SEQUENCE [LARGE SCALE GENOMIC DNA]</scope>
    <source>
        <strain evidence="6 7">ALG-7-W6</strain>
    </source>
</reference>
<feature type="compositionally biased region" description="Polar residues" evidence="4">
    <location>
        <begin position="261"/>
        <end position="281"/>
    </location>
</feature>
<keyword evidence="7" id="KW-1185">Reference proteome</keyword>
<dbReference type="AlphaFoldDB" id="A0A1R0H6F5"/>
<name>A0A1R0H6F5_9FUNG</name>
<keyword evidence="3" id="KW-0804">Transcription</keyword>
<feature type="region of interest" description="Disordered" evidence="4">
    <location>
        <begin position="116"/>
        <end position="137"/>
    </location>
</feature>
<gene>
    <name evidence="6" type="ORF">AYI68_g1158</name>
</gene>
<feature type="compositionally biased region" description="Polar residues" evidence="4">
    <location>
        <begin position="402"/>
        <end position="411"/>
    </location>
</feature>
<dbReference type="PANTHER" id="PTHR23351">
    <property type="entry name" value="FOS TRANSCRIPTION FACTOR-RELATED"/>
    <property type="match status" value="1"/>
</dbReference>
<feature type="region of interest" description="Disordered" evidence="4">
    <location>
        <begin position="245"/>
        <end position="302"/>
    </location>
</feature>
<feature type="domain" description="BZIP" evidence="5">
    <location>
        <begin position="281"/>
        <end position="338"/>
    </location>
</feature>
<feature type="compositionally biased region" description="Low complexity" evidence="4">
    <location>
        <begin position="371"/>
        <end position="382"/>
    </location>
</feature>
<sequence length="418" mass="47619">MQKKSSNQDFQPGSSHPFSYPIGEIPPQDGFQFDSNAGNEAIWDQPLVLGNDSVGIPININDQNSMGNIPYPFPFFQDMGNYIQESASEQQSKNSRANDAPQYPQKIIQDLNRDFTLNLPSNKPSDYNSNQSSNSYEKSSINYNEFNNYFQGTAFSKDQGNVQQPRPDANNFAVHYTSINNELTKLVPKSNSDFNIPEINKRQSSSKSNTVDMNNIIIHNGNPTSEPQAGSAEVFKYNKIDFDPGSPTDNFNDFDNEADAPSQQDSANNSKTSNSAESVSQRRIARRRERNREAARRSRERRTHYVNNLRKYCEGLERENMLLKMRNTTLERDIEIIRTSGFPPSSRANQNIVKMQNDNINIPPSSAQRPDQINISSHQQQHSSRRDSFPNQRYPQQQPQQGFYSSFTSSHNPDHRNL</sequence>
<dbReference type="EMBL" id="LSSL01000405">
    <property type="protein sequence ID" value="OLY84671.1"/>
    <property type="molecule type" value="Genomic_DNA"/>
</dbReference>
<dbReference type="Proteomes" id="UP000187455">
    <property type="component" value="Unassembled WGS sequence"/>
</dbReference>
<dbReference type="PROSITE" id="PS50217">
    <property type="entry name" value="BZIP"/>
    <property type="match status" value="1"/>
</dbReference>
<accession>A0A1R0H6F5</accession>
<dbReference type="GO" id="GO:0005634">
    <property type="term" value="C:nucleus"/>
    <property type="evidence" value="ECO:0007669"/>
    <property type="project" value="TreeGrafter"/>
</dbReference>
<comment type="caution">
    <text evidence="6">The sequence shown here is derived from an EMBL/GenBank/DDBJ whole genome shotgun (WGS) entry which is preliminary data.</text>
</comment>
<keyword evidence="1" id="KW-0805">Transcription regulation</keyword>
<evidence type="ECO:0000256" key="1">
    <source>
        <dbReference type="ARBA" id="ARBA00023015"/>
    </source>
</evidence>
<evidence type="ECO:0000256" key="2">
    <source>
        <dbReference type="ARBA" id="ARBA00023125"/>
    </source>
</evidence>
<dbReference type="GO" id="GO:0000978">
    <property type="term" value="F:RNA polymerase II cis-regulatory region sequence-specific DNA binding"/>
    <property type="evidence" value="ECO:0007669"/>
    <property type="project" value="TreeGrafter"/>
</dbReference>
<evidence type="ECO:0000313" key="6">
    <source>
        <dbReference type="EMBL" id="OLY84671.1"/>
    </source>
</evidence>
<dbReference type="Pfam" id="PF00170">
    <property type="entry name" value="bZIP_1"/>
    <property type="match status" value="1"/>
</dbReference>
<dbReference type="STRING" id="133383.A0A1R0H6F5"/>
<dbReference type="PANTHER" id="PTHR23351:SF24">
    <property type="entry name" value="ACTIVATING TRANSCRIPTION FACTOR 3-RELATED"/>
    <property type="match status" value="1"/>
</dbReference>